<dbReference type="InterPro" id="IPR004843">
    <property type="entry name" value="Calcineurin-like_PHP"/>
</dbReference>
<name>A0A167HTN0_CALVF</name>
<evidence type="ECO:0000313" key="4">
    <source>
        <dbReference type="Proteomes" id="UP000076738"/>
    </source>
</evidence>
<dbReference type="EMBL" id="KV417316">
    <property type="protein sequence ID" value="KZO91969.1"/>
    <property type="molecule type" value="Genomic_DNA"/>
</dbReference>
<organism evidence="3 4">
    <name type="scientific">Calocera viscosa (strain TUFC12733)</name>
    <dbReference type="NCBI Taxonomy" id="1330018"/>
    <lineage>
        <taxon>Eukaryota</taxon>
        <taxon>Fungi</taxon>
        <taxon>Dikarya</taxon>
        <taxon>Basidiomycota</taxon>
        <taxon>Agaricomycotina</taxon>
        <taxon>Dacrymycetes</taxon>
        <taxon>Dacrymycetales</taxon>
        <taxon>Dacrymycetaceae</taxon>
        <taxon>Calocera</taxon>
    </lineage>
</organism>
<dbReference type="Pfam" id="PF00149">
    <property type="entry name" value="Metallophos"/>
    <property type="match status" value="1"/>
</dbReference>
<feature type="domain" description="Calcineurin-like phosphoesterase" evidence="2">
    <location>
        <begin position="65"/>
        <end position="331"/>
    </location>
</feature>
<protein>
    <submittedName>
        <fullName evidence="3">Metallo-dependent phosphatase</fullName>
    </submittedName>
</protein>
<sequence length="412" mass="45360">MSPLLLPAPVSISSWYDTLMQLLTALLALLGLTAATPVPRQSGLLGVLDWALKKKLTFNGDGEFKVVSFSDMHFGERYGDGTWASWGPEQDTNTTIVHSIVLDQEQPDYVVFNGDLVTGENVFAFNATGYLDQMYGPTVQRGIPFSSTHGNHDNANNITHLEEIEYEVAHYGELSYTRADVGPRPYGCGNYWVPVFASEEDWAPAVVMWFFDSRAFTSGSGDGPGPVPDAANYYWIDEKTVPQYIEGQSALMKAIWGSLPPSLVFVHIPFEKSDDLWSLPTMGDHDDDPDPASQGFLNNTYTGLDVPSFQAILNLSDGKNKVLAVTSGHDHGDSWCARSFNSSGLALCFDGHSGYGGYVTPHSEVRNGRVFNLKLSDLTASDGPKVETWNSYENRTTNDYVVLGPDFMKEYL</sequence>
<dbReference type="Proteomes" id="UP000076738">
    <property type="component" value="Unassembled WGS sequence"/>
</dbReference>
<gene>
    <name evidence="3" type="ORF">CALVIDRAFT_601919</name>
</gene>
<dbReference type="OrthoDB" id="783096at2759"/>
<dbReference type="InterPro" id="IPR029052">
    <property type="entry name" value="Metallo-depent_PP-like"/>
</dbReference>
<dbReference type="STRING" id="1330018.A0A167HTN0"/>
<reference evidence="3 4" key="1">
    <citation type="journal article" date="2016" name="Mol. Biol. Evol.">
        <title>Comparative Genomics of Early-Diverging Mushroom-Forming Fungi Provides Insights into the Origins of Lignocellulose Decay Capabilities.</title>
        <authorList>
            <person name="Nagy L.G."/>
            <person name="Riley R."/>
            <person name="Tritt A."/>
            <person name="Adam C."/>
            <person name="Daum C."/>
            <person name="Floudas D."/>
            <person name="Sun H."/>
            <person name="Yadav J.S."/>
            <person name="Pangilinan J."/>
            <person name="Larsson K.H."/>
            <person name="Matsuura K."/>
            <person name="Barry K."/>
            <person name="Labutti K."/>
            <person name="Kuo R."/>
            <person name="Ohm R.A."/>
            <person name="Bhattacharya S.S."/>
            <person name="Shirouzu T."/>
            <person name="Yoshinaga Y."/>
            <person name="Martin F.M."/>
            <person name="Grigoriev I.V."/>
            <person name="Hibbett D.S."/>
        </authorList>
    </citation>
    <scope>NUCLEOTIDE SEQUENCE [LARGE SCALE GENOMIC DNA]</scope>
    <source>
        <strain evidence="3 4">TUFC12733</strain>
    </source>
</reference>
<evidence type="ECO:0000313" key="3">
    <source>
        <dbReference type="EMBL" id="KZO91969.1"/>
    </source>
</evidence>
<feature type="signal peptide" evidence="1">
    <location>
        <begin position="1"/>
        <end position="35"/>
    </location>
</feature>
<evidence type="ECO:0000256" key="1">
    <source>
        <dbReference type="SAM" id="SignalP"/>
    </source>
</evidence>
<dbReference type="SUPFAM" id="SSF56300">
    <property type="entry name" value="Metallo-dependent phosphatases"/>
    <property type="match status" value="1"/>
</dbReference>
<evidence type="ECO:0000259" key="2">
    <source>
        <dbReference type="Pfam" id="PF00149"/>
    </source>
</evidence>
<dbReference type="AlphaFoldDB" id="A0A167HTN0"/>
<dbReference type="PANTHER" id="PTHR32440">
    <property type="entry name" value="PHOSPHATASE DCR2-RELATED-RELATED"/>
    <property type="match status" value="1"/>
</dbReference>
<feature type="chain" id="PRO_5007887756" evidence="1">
    <location>
        <begin position="36"/>
        <end position="412"/>
    </location>
</feature>
<dbReference type="Gene3D" id="3.60.21.10">
    <property type="match status" value="1"/>
</dbReference>
<dbReference type="PANTHER" id="PTHR32440:SF11">
    <property type="entry name" value="METALLOPHOSPHOESTERASE DOMAIN-CONTAINING PROTEIN"/>
    <property type="match status" value="1"/>
</dbReference>
<accession>A0A167HTN0</accession>
<dbReference type="GO" id="GO:0005737">
    <property type="term" value="C:cytoplasm"/>
    <property type="evidence" value="ECO:0007669"/>
    <property type="project" value="TreeGrafter"/>
</dbReference>
<dbReference type="GO" id="GO:0016788">
    <property type="term" value="F:hydrolase activity, acting on ester bonds"/>
    <property type="evidence" value="ECO:0007669"/>
    <property type="project" value="TreeGrafter"/>
</dbReference>
<keyword evidence="4" id="KW-1185">Reference proteome</keyword>
<dbReference type="CDD" id="cd07383">
    <property type="entry name" value="MPP_Dcr2"/>
    <property type="match status" value="1"/>
</dbReference>
<keyword evidence="1" id="KW-0732">Signal</keyword>
<proteinExistence type="predicted"/>